<dbReference type="InterPro" id="IPR016181">
    <property type="entry name" value="Acyl_CoA_acyltransferase"/>
</dbReference>
<keyword evidence="3" id="KW-1185">Reference proteome</keyword>
<dbReference type="GO" id="GO:0004145">
    <property type="term" value="F:diamine N-acetyltransferase activity"/>
    <property type="evidence" value="ECO:0007669"/>
    <property type="project" value="UniProtKB-EC"/>
</dbReference>
<dbReference type="SUPFAM" id="SSF55729">
    <property type="entry name" value="Acyl-CoA N-acyltransferases (Nat)"/>
    <property type="match status" value="1"/>
</dbReference>
<evidence type="ECO:0000259" key="1">
    <source>
        <dbReference type="PROSITE" id="PS51186"/>
    </source>
</evidence>
<dbReference type="RefSeq" id="WP_146040057.1">
    <property type="nucleotide sequence ID" value="NZ_JANJZD010000013.1"/>
</dbReference>
<dbReference type="EC" id="2.3.1.57" evidence="2"/>
<feature type="domain" description="N-acetyltransferase" evidence="1">
    <location>
        <begin position="11"/>
        <end position="170"/>
    </location>
</feature>
<evidence type="ECO:0000313" key="3">
    <source>
        <dbReference type="Proteomes" id="UP000236311"/>
    </source>
</evidence>
<gene>
    <name evidence="2" type="primary">speG</name>
    <name evidence="2" type="ORF">AMURIS_02845</name>
</gene>
<dbReference type="PANTHER" id="PTHR43415:SF3">
    <property type="entry name" value="GNAT-FAMILY ACETYLTRANSFERASE"/>
    <property type="match status" value="1"/>
</dbReference>
<keyword evidence="2" id="KW-0012">Acyltransferase</keyword>
<dbReference type="InterPro" id="IPR000182">
    <property type="entry name" value="GNAT_dom"/>
</dbReference>
<evidence type="ECO:0000313" key="2">
    <source>
        <dbReference type="EMBL" id="SOY30122.1"/>
    </source>
</evidence>
<dbReference type="PANTHER" id="PTHR43415">
    <property type="entry name" value="SPERMIDINE N(1)-ACETYLTRANSFERASE"/>
    <property type="match status" value="1"/>
</dbReference>
<dbReference type="AlphaFoldDB" id="A0A2K4ZI90"/>
<reference evidence="2 3" key="1">
    <citation type="submission" date="2018-01" db="EMBL/GenBank/DDBJ databases">
        <authorList>
            <person name="Gaut B.S."/>
            <person name="Morton B.R."/>
            <person name="Clegg M.T."/>
            <person name="Duvall M.R."/>
        </authorList>
    </citation>
    <scope>NUCLEOTIDE SEQUENCE [LARGE SCALE GENOMIC DNA]</scope>
    <source>
        <strain evidence="2">GP69</strain>
    </source>
</reference>
<name>A0A2K4ZI90_9FIRM</name>
<accession>A0A2K4ZI90</accession>
<dbReference type="Gene3D" id="3.40.630.30">
    <property type="match status" value="1"/>
</dbReference>
<dbReference type="OrthoDB" id="9795206at2"/>
<dbReference type="PROSITE" id="PS51186">
    <property type="entry name" value="GNAT"/>
    <property type="match status" value="1"/>
</dbReference>
<dbReference type="Proteomes" id="UP000236311">
    <property type="component" value="Unassembled WGS sequence"/>
</dbReference>
<organism evidence="2 3">
    <name type="scientific">Acetatifactor muris</name>
    <dbReference type="NCBI Taxonomy" id="879566"/>
    <lineage>
        <taxon>Bacteria</taxon>
        <taxon>Bacillati</taxon>
        <taxon>Bacillota</taxon>
        <taxon>Clostridia</taxon>
        <taxon>Lachnospirales</taxon>
        <taxon>Lachnospiraceae</taxon>
        <taxon>Acetatifactor</taxon>
    </lineage>
</organism>
<dbReference type="EMBL" id="OFSM01000014">
    <property type="protein sequence ID" value="SOY30122.1"/>
    <property type="molecule type" value="Genomic_DNA"/>
</dbReference>
<dbReference type="Pfam" id="PF13302">
    <property type="entry name" value="Acetyltransf_3"/>
    <property type="match status" value="1"/>
</dbReference>
<proteinExistence type="predicted"/>
<sequence length="181" mass="20945">MNQYIDKKAGICLRLMTQEDTDFIIAWRNTDEVRKNFIYQERFTREGHEKWIQNMICTGRAIQMMICEIGTGKPLGSVYIRDIDRQHNKAEYGIFIGEAQARGRGVGTAAAKLMLRYCFEEEGLHRIYLRALSDNLQAIGSYEKAGFIREACLRDDVRIDGQYRDIVWMAAINPLQGLDRV</sequence>
<protein>
    <submittedName>
        <fullName evidence="2">Spermidine N(1)-acetyltransferase</fullName>
        <ecNumber evidence="2">2.3.1.57</ecNumber>
    </submittedName>
</protein>
<keyword evidence="2" id="KW-0808">Transferase</keyword>
<dbReference type="CDD" id="cd04301">
    <property type="entry name" value="NAT_SF"/>
    <property type="match status" value="1"/>
</dbReference>